<evidence type="ECO:0000313" key="3">
    <source>
        <dbReference type="EnsemblFungi" id="PTTG_27359-t43_1-p1"/>
    </source>
</evidence>
<proteinExistence type="predicted"/>
<evidence type="ECO:0000313" key="4">
    <source>
        <dbReference type="Proteomes" id="UP000005240"/>
    </source>
</evidence>
<name>A0A180GKR4_PUCT1</name>
<organism evidence="2">
    <name type="scientific">Puccinia triticina (isolate 1-1 / race 1 (BBBD))</name>
    <name type="common">Brown leaf rust fungus</name>
    <dbReference type="NCBI Taxonomy" id="630390"/>
    <lineage>
        <taxon>Eukaryota</taxon>
        <taxon>Fungi</taxon>
        <taxon>Dikarya</taxon>
        <taxon>Basidiomycota</taxon>
        <taxon>Pucciniomycotina</taxon>
        <taxon>Pucciniomycetes</taxon>
        <taxon>Pucciniales</taxon>
        <taxon>Pucciniaceae</taxon>
        <taxon>Puccinia</taxon>
    </lineage>
</organism>
<keyword evidence="4" id="KW-1185">Reference proteome</keyword>
<reference evidence="2" key="1">
    <citation type="submission" date="2009-11" db="EMBL/GenBank/DDBJ databases">
        <authorList>
            <consortium name="The Broad Institute Genome Sequencing Platform"/>
            <person name="Ward D."/>
            <person name="Feldgarden M."/>
            <person name="Earl A."/>
            <person name="Young S.K."/>
            <person name="Zeng Q."/>
            <person name="Koehrsen M."/>
            <person name="Alvarado L."/>
            <person name="Berlin A."/>
            <person name="Bochicchio J."/>
            <person name="Borenstein D."/>
            <person name="Chapman S.B."/>
            <person name="Chen Z."/>
            <person name="Engels R."/>
            <person name="Freedman E."/>
            <person name="Gellesch M."/>
            <person name="Goldberg J."/>
            <person name="Griggs A."/>
            <person name="Gujja S."/>
            <person name="Heilman E."/>
            <person name="Heiman D."/>
            <person name="Hepburn T."/>
            <person name="Howarth C."/>
            <person name="Jen D."/>
            <person name="Larson L."/>
            <person name="Lewis B."/>
            <person name="Mehta T."/>
            <person name="Park D."/>
            <person name="Pearson M."/>
            <person name="Roberts A."/>
            <person name="Saif S."/>
            <person name="Shea T."/>
            <person name="Shenoy N."/>
            <person name="Sisk P."/>
            <person name="Stolte C."/>
            <person name="Sykes S."/>
            <person name="Thomson T."/>
            <person name="Walk T."/>
            <person name="White J."/>
            <person name="Yandava C."/>
            <person name="Izard J."/>
            <person name="Baranova O.V."/>
            <person name="Blanton J.M."/>
            <person name="Tanner A.C."/>
            <person name="Dewhirst F.E."/>
            <person name="Haas B."/>
            <person name="Nusbaum C."/>
            <person name="Birren B."/>
        </authorList>
    </citation>
    <scope>NUCLEOTIDE SEQUENCE [LARGE SCALE GENOMIC DNA]</scope>
    <source>
        <strain evidence="2">1-1 BBBD Race 1</strain>
    </source>
</reference>
<reference evidence="3" key="4">
    <citation type="submission" date="2025-05" db="UniProtKB">
        <authorList>
            <consortium name="EnsemblFungi"/>
        </authorList>
    </citation>
    <scope>IDENTIFICATION</scope>
    <source>
        <strain evidence="3">isolate 1-1 / race 1 (BBBD)</strain>
    </source>
</reference>
<sequence>MSFTFSRSSGQRSGGTLADQQHPSEEDDDGKSVEFAKIIFGCNQRCPTVALSPASYTRHRLGTKTGPAAHPLPPTTFDLAAVPHLHHPFPVGIGPHLKEKIAQMFRSKSHRAPKHSKTHPTPKLQPQFTTHSNPMASSAFDEMLRSNQTLYIGGVNETTPVSYHSREVLYSNIPLTSAKPSRPSR</sequence>
<protein>
    <submittedName>
        <fullName evidence="2 3">Uncharacterized protein</fullName>
    </submittedName>
</protein>
<dbReference type="VEuPathDB" id="FungiDB:PTTG_27359"/>
<dbReference type="EnsemblFungi" id="PTTG_27359-t43_1">
    <property type="protein sequence ID" value="PTTG_27359-t43_1-p1"/>
    <property type="gene ID" value="PTTG_27359"/>
</dbReference>
<dbReference type="AlphaFoldDB" id="A0A180GKR4"/>
<gene>
    <name evidence="2" type="ORF">PTTG_27359</name>
</gene>
<reference evidence="2" key="2">
    <citation type="submission" date="2016-05" db="EMBL/GenBank/DDBJ databases">
        <title>Comparative analysis highlights variable genome content of wheat rusts and divergence of the mating loci.</title>
        <authorList>
            <person name="Cuomo C.A."/>
            <person name="Bakkeren G."/>
            <person name="Szabo L."/>
            <person name="Khalil H."/>
            <person name="Joly D."/>
            <person name="Goldberg J."/>
            <person name="Young S."/>
            <person name="Zeng Q."/>
            <person name="Fellers J."/>
        </authorList>
    </citation>
    <scope>NUCLEOTIDE SEQUENCE [LARGE SCALE GENOMIC DNA]</scope>
    <source>
        <strain evidence="2">1-1 BBBD Race 1</strain>
    </source>
</reference>
<dbReference type="OrthoDB" id="2495360at2759"/>
<feature type="compositionally biased region" description="Polar residues" evidence="1">
    <location>
        <begin position="1"/>
        <end position="11"/>
    </location>
</feature>
<dbReference type="Proteomes" id="UP000005240">
    <property type="component" value="Unassembled WGS sequence"/>
</dbReference>
<evidence type="ECO:0000313" key="2">
    <source>
        <dbReference type="EMBL" id="OAV93270.1"/>
    </source>
</evidence>
<evidence type="ECO:0000256" key="1">
    <source>
        <dbReference type="SAM" id="MobiDB-lite"/>
    </source>
</evidence>
<dbReference type="EMBL" id="ADAS02000052">
    <property type="protein sequence ID" value="OAV93270.1"/>
    <property type="molecule type" value="Genomic_DNA"/>
</dbReference>
<reference evidence="3 4" key="3">
    <citation type="journal article" date="2017" name="G3 (Bethesda)">
        <title>Comparative analysis highlights variable genome content of wheat rusts and divergence of the mating loci.</title>
        <authorList>
            <person name="Cuomo C.A."/>
            <person name="Bakkeren G."/>
            <person name="Khalil H.B."/>
            <person name="Panwar V."/>
            <person name="Joly D."/>
            <person name="Linning R."/>
            <person name="Sakthikumar S."/>
            <person name="Song X."/>
            <person name="Adiconis X."/>
            <person name="Fan L."/>
            <person name="Goldberg J.M."/>
            <person name="Levin J.Z."/>
            <person name="Young S."/>
            <person name="Zeng Q."/>
            <person name="Anikster Y."/>
            <person name="Bruce M."/>
            <person name="Wang M."/>
            <person name="Yin C."/>
            <person name="McCallum B."/>
            <person name="Szabo L.J."/>
            <person name="Hulbert S."/>
            <person name="Chen X."/>
            <person name="Fellers J.P."/>
        </authorList>
    </citation>
    <scope>NUCLEOTIDE SEQUENCE</scope>
    <source>
        <strain evidence="3">isolate 1-1 / race 1 (BBBD)</strain>
        <strain evidence="4">Isolate 1-1 / race 1 (BBBD)</strain>
    </source>
</reference>
<feature type="region of interest" description="Disordered" evidence="1">
    <location>
        <begin position="1"/>
        <end position="29"/>
    </location>
</feature>
<accession>A0A180GKR4</accession>
<feature type="compositionally biased region" description="Basic residues" evidence="1">
    <location>
        <begin position="110"/>
        <end position="120"/>
    </location>
</feature>
<feature type="region of interest" description="Disordered" evidence="1">
    <location>
        <begin position="110"/>
        <end position="131"/>
    </location>
</feature>